<reference evidence="2" key="1">
    <citation type="journal article" date="2017" name="Nat. Commun.">
        <title>The North American bullfrog draft genome provides insight into hormonal regulation of long noncoding RNA.</title>
        <authorList>
            <person name="Hammond S.A."/>
            <person name="Warren R.L."/>
            <person name="Vandervalk B.P."/>
            <person name="Kucuk E."/>
            <person name="Khan H."/>
            <person name="Gibb E.A."/>
            <person name="Pandoh P."/>
            <person name="Kirk H."/>
            <person name="Zhao Y."/>
            <person name="Jones M."/>
            <person name="Mungall A.J."/>
            <person name="Coope R."/>
            <person name="Pleasance S."/>
            <person name="Moore R.A."/>
            <person name="Holt R.A."/>
            <person name="Round J.M."/>
            <person name="Ohora S."/>
            <person name="Walle B.V."/>
            <person name="Veldhoen N."/>
            <person name="Helbing C.C."/>
            <person name="Birol I."/>
        </authorList>
    </citation>
    <scope>NUCLEOTIDE SEQUENCE [LARGE SCALE GENOMIC DNA]</scope>
</reference>
<name>A0A2G9R5K0_AQUCT</name>
<sequence>MLLAPPAGLRFTCMALFSGWIKYLLRWAPPITQSHLCLNWNWTFLDAMEPCMYLKDVCIRHILAKEGTIFFFYVYSLGASNT</sequence>
<gene>
    <name evidence="1" type="ORF">AB205_0219350</name>
</gene>
<keyword evidence="2" id="KW-1185">Reference proteome</keyword>
<accession>A0A2G9R5K0</accession>
<evidence type="ECO:0000313" key="1">
    <source>
        <dbReference type="EMBL" id="PIO23150.1"/>
    </source>
</evidence>
<dbReference type="EMBL" id="KV962462">
    <property type="protein sequence ID" value="PIO23150.1"/>
    <property type="molecule type" value="Genomic_DNA"/>
</dbReference>
<dbReference type="Proteomes" id="UP000228934">
    <property type="component" value="Unassembled WGS sequence"/>
</dbReference>
<protein>
    <submittedName>
        <fullName evidence="1">Uncharacterized protein</fullName>
    </submittedName>
</protein>
<evidence type="ECO:0000313" key="2">
    <source>
        <dbReference type="Proteomes" id="UP000228934"/>
    </source>
</evidence>
<dbReference type="AlphaFoldDB" id="A0A2G9R5K0"/>
<organism evidence="1 2">
    <name type="scientific">Aquarana catesbeiana</name>
    <name type="common">American bullfrog</name>
    <name type="synonym">Rana catesbeiana</name>
    <dbReference type="NCBI Taxonomy" id="8400"/>
    <lineage>
        <taxon>Eukaryota</taxon>
        <taxon>Metazoa</taxon>
        <taxon>Chordata</taxon>
        <taxon>Craniata</taxon>
        <taxon>Vertebrata</taxon>
        <taxon>Euteleostomi</taxon>
        <taxon>Amphibia</taxon>
        <taxon>Batrachia</taxon>
        <taxon>Anura</taxon>
        <taxon>Neobatrachia</taxon>
        <taxon>Ranoidea</taxon>
        <taxon>Ranidae</taxon>
        <taxon>Aquarana</taxon>
    </lineage>
</organism>
<proteinExistence type="predicted"/>